<dbReference type="AlphaFoldDB" id="A0A1H5UX07"/>
<evidence type="ECO:0000256" key="5">
    <source>
        <dbReference type="SAM" id="MobiDB-lite"/>
    </source>
</evidence>
<keyword evidence="6" id="KW-1133">Transmembrane helix</keyword>
<dbReference type="RefSeq" id="WP_103936379.1">
    <property type="nucleotide sequence ID" value="NZ_FNVO01000002.1"/>
</dbReference>
<evidence type="ECO:0000256" key="2">
    <source>
        <dbReference type="ARBA" id="ARBA00022741"/>
    </source>
</evidence>
<reference evidence="9" key="1">
    <citation type="submission" date="2016-10" db="EMBL/GenBank/DDBJ databases">
        <authorList>
            <person name="Varghese N."/>
            <person name="Submissions S."/>
        </authorList>
    </citation>
    <scope>NUCLEOTIDE SEQUENCE [LARGE SCALE GENOMIC DNA]</scope>
    <source>
        <strain evidence="9">DSM 43163</strain>
    </source>
</reference>
<dbReference type="Pfam" id="PF00069">
    <property type="entry name" value="Pkinase"/>
    <property type="match status" value="1"/>
</dbReference>
<dbReference type="InterPro" id="IPR011009">
    <property type="entry name" value="Kinase-like_dom_sf"/>
</dbReference>
<keyword evidence="3 8" id="KW-0418">Kinase</keyword>
<dbReference type="EMBL" id="FNVO01000002">
    <property type="protein sequence ID" value="SEF79500.1"/>
    <property type="molecule type" value="Genomic_DNA"/>
</dbReference>
<evidence type="ECO:0000313" key="8">
    <source>
        <dbReference type="EMBL" id="SEF79500.1"/>
    </source>
</evidence>
<keyword evidence="4" id="KW-0067">ATP-binding</keyword>
<keyword evidence="9" id="KW-1185">Reference proteome</keyword>
<dbReference type="GO" id="GO:0005524">
    <property type="term" value="F:ATP binding"/>
    <property type="evidence" value="ECO:0007669"/>
    <property type="project" value="UniProtKB-KW"/>
</dbReference>
<evidence type="ECO:0000256" key="3">
    <source>
        <dbReference type="ARBA" id="ARBA00022777"/>
    </source>
</evidence>
<protein>
    <submittedName>
        <fullName evidence="8">Serine/threonine protein kinase</fullName>
    </submittedName>
</protein>
<evidence type="ECO:0000313" key="9">
    <source>
        <dbReference type="Proteomes" id="UP000236723"/>
    </source>
</evidence>
<evidence type="ECO:0000256" key="4">
    <source>
        <dbReference type="ARBA" id="ARBA00022840"/>
    </source>
</evidence>
<dbReference type="Gene3D" id="1.10.510.10">
    <property type="entry name" value="Transferase(Phosphotransferase) domain 1"/>
    <property type="match status" value="1"/>
</dbReference>
<name>A0A1H5UX07_9ACTN</name>
<dbReference type="PROSITE" id="PS50011">
    <property type="entry name" value="PROTEIN_KINASE_DOM"/>
    <property type="match status" value="1"/>
</dbReference>
<sequence length="511" mass="52514">MNQQSGELAQEGRIGPYRSLARLGEDGTGTLYRGTDPLGRDVAIKVLRPEVAGDPAARRRLDREIEMLRRVLSPHVVDVLDGDATGDRPYVVTRFVPGRSLDRLVAERGPLRGGALRRLALGLAKALTAVHEAGVVHRDLRPGTVLMVGGEPVVIDFGVSDRPVGADGTRTVPGPAGADGRLVLEPGSGLAPELLDSGPATPASDVYAWATTVAFAATGRTPSGQAAFGDARDGWVRPDGMPEPLLPLLRAALEHDPAARPTAAELVTAVTALDLGPEDLSVAVPGPVPADSFGQEADTATGPSPARPRPVQVGPRPRLAVGTAWSRLLAVLTVVLVAGVTIMMPVAGLVAAVLGALALRVWDSAAARASGGTGTGRVSPAPADVARAVLRTALTLPYAAVVTVVVTVVLASLVVLEVRTTALEAAAWGAGAGAAVLWTGPGVRAPRRQLERLFEALAPEPGRIVLLGAVLGALAFVSVIGAVSLTPSFAPMYGLQNSVASALDRLQNVLT</sequence>
<evidence type="ECO:0000256" key="6">
    <source>
        <dbReference type="SAM" id="Phobius"/>
    </source>
</evidence>
<dbReference type="SUPFAM" id="SSF56112">
    <property type="entry name" value="Protein kinase-like (PK-like)"/>
    <property type="match status" value="1"/>
</dbReference>
<feature type="region of interest" description="Disordered" evidence="5">
    <location>
        <begin position="284"/>
        <end position="315"/>
    </location>
</feature>
<dbReference type="PANTHER" id="PTHR43289:SF34">
    <property type="entry name" value="SERINE_THREONINE-PROTEIN KINASE YBDM-RELATED"/>
    <property type="match status" value="1"/>
</dbReference>
<feature type="domain" description="Protein kinase" evidence="7">
    <location>
        <begin position="17"/>
        <end position="273"/>
    </location>
</feature>
<feature type="transmembrane region" description="Helical" evidence="6">
    <location>
        <begin position="464"/>
        <end position="485"/>
    </location>
</feature>
<keyword evidence="6" id="KW-0812">Transmembrane</keyword>
<gene>
    <name evidence="8" type="ORF">SAMN04489712_10267</name>
</gene>
<accession>A0A1H5UX07</accession>
<feature type="transmembrane region" description="Helical" evidence="6">
    <location>
        <begin position="328"/>
        <end position="359"/>
    </location>
</feature>
<organism evidence="8 9">
    <name type="scientific">Thermomonospora echinospora</name>
    <dbReference type="NCBI Taxonomy" id="1992"/>
    <lineage>
        <taxon>Bacteria</taxon>
        <taxon>Bacillati</taxon>
        <taxon>Actinomycetota</taxon>
        <taxon>Actinomycetes</taxon>
        <taxon>Streptosporangiales</taxon>
        <taxon>Thermomonosporaceae</taxon>
        <taxon>Thermomonospora</taxon>
    </lineage>
</organism>
<keyword evidence="8" id="KW-0723">Serine/threonine-protein kinase</keyword>
<feature type="transmembrane region" description="Helical" evidence="6">
    <location>
        <begin position="422"/>
        <end position="443"/>
    </location>
</feature>
<dbReference type="PANTHER" id="PTHR43289">
    <property type="entry name" value="MITOGEN-ACTIVATED PROTEIN KINASE KINASE KINASE 20-RELATED"/>
    <property type="match status" value="1"/>
</dbReference>
<keyword evidence="6" id="KW-0472">Membrane</keyword>
<proteinExistence type="predicted"/>
<dbReference type="Gene3D" id="3.30.200.20">
    <property type="entry name" value="Phosphorylase Kinase, domain 1"/>
    <property type="match status" value="1"/>
</dbReference>
<dbReference type="OrthoDB" id="9762169at2"/>
<keyword evidence="2" id="KW-0547">Nucleotide-binding</keyword>
<dbReference type="CDD" id="cd14014">
    <property type="entry name" value="STKc_PknB_like"/>
    <property type="match status" value="1"/>
</dbReference>
<dbReference type="GO" id="GO:0004674">
    <property type="term" value="F:protein serine/threonine kinase activity"/>
    <property type="evidence" value="ECO:0007669"/>
    <property type="project" value="UniProtKB-KW"/>
</dbReference>
<keyword evidence="1" id="KW-0808">Transferase</keyword>
<evidence type="ECO:0000256" key="1">
    <source>
        <dbReference type="ARBA" id="ARBA00022679"/>
    </source>
</evidence>
<feature type="transmembrane region" description="Helical" evidence="6">
    <location>
        <begin position="396"/>
        <end position="416"/>
    </location>
</feature>
<evidence type="ECO:0000259" key="7">
    <source>
        <dbReference type="PROSITE" id="PS50011"/>
    </source>
</evidence>
<dbReference type="InterPro" id="IPR000719">
    <property type="entry name" value="Prot_kinase_dom"/>
</dbReference>
<dbReference type="Proteomes" id="UP000236723">
    <property type="component" value="Unassembled WGS sequence"/>
</dbReference>